<proteinExistence type="predicted"/>
<reference evidence="7" key="4">
    <citation type="submission" date="2017-07" db="EMBL/GenBank/DDBJ databases">
        <authorList>
            <person name="Sun Z.S."/>
            <person name="Albrecht U."/>
            <person name="Echele G."/>
            <person name="Lee C.C."/>
        </authorList>
    </citation>
    <scope>NUCLEOTIDE SEQUENCE [LARGE SCALE GENOMIC DNA]</scope>
    <source>
        <strain evidence="7">OYP9E10</strain>
    </source>
</reference>
<keyword evidence="2" id="KW-0238">DNA-binding</keyword>
<dbReference type="GeneID" id="88783762"/>
<dbReference type="PATRIC" id="fig|1481663.10.peg.1954"/>
<dbReference type="GO" id="GO:0003677">
    <property type="term" value="F:DNA binding"/>
    <property type="evidence" value="ECO:0007669"/>
    <property type="project" value="UniProtKB-KW"/>
</dbReference>
<keyword evidence="1" id="KW-0805">Transcription regulation</keyword>
<dbReference type="Proteomes" id="UP000050491">
    <property type="component" value="Unassembled WGS sequence"/>
</dbReference>
<evidence type="ECO:0000256" key="1">
    <source>
        <dbReference type="ARBA" id="ARBA00023015"/>
    </source>
</evidence>
<dbReference type="InterPro" id="IPR011991">
    <property type="entry name" value="ArsR-like_HTH"/>
</dbReference>
<reference evidence="10" key="3">
    <citation type="submission" date="2017-07" db="EMBL/GenBank/DDBJ databases">
        <authorList>
            <person name="Boucher Y."/>
            <person name="Orata F.D."/>
        </authorList>
    </citation>
    <scope>NUCLEOTIDE SEQUENCE [LARGE SCALE GENOMIC DNA]</scope>
    <source>
        <strain evidence="10">OYP9E10</strain>
    </source>
</reference>
<keyword evidence="8" id="KW-1185">Reference proteome</keyword>
<evidence type="ECO:0000313" key="9">
    <source>
        <dbReference type="Proteomes" id="UP000050491"/>
    </source>
</evidence>
<evidence type="ECO:0000313" key="6">
    <source>
        <dbReference type="EMBL" id="KQA98523.1"/>
    </source>
</evidence>
<accession>A0A067BBT4</accession>
<dbReference type="InterPro" id="IPR036390">
    <property type="entry name" value="WH_DNA-bd_sf"/>
</dbReference>
<reference evidence="6 9" key="2">
    <citation type="journal article" date="2015" name="Genome Biol. Evol.">
        <title>The Dynamics of Genetic Interactions between Vibrio metoecus and Vibrio cholerae, Two Close Relatives Co-Occurring in the Environment.</title>
        <authorList>
            <person name="Orata F.D."/>
            <person name="Kirchberger P.C."/>
            <person name="Meheust R."/>
            <person name="Barlow E.J."/>
            <person name="Tarr C.L."/>
            <person name="Boucher Y."/>
        </authorList>
    </citation>
    <scope>NUCLEOTIDE SEQUENCE [LARGE SCALE GENOMIC DNA]</scope>
    <source>
        <strain evidence="6 9">YB5B04</strain>
    </source>
</reference>
<dbReference type="OrthoDB" id="9796124at2"/>
<dbReference type="SMART" id="SM00418">
    <property type="entry name" value="HTH_ARSR"/>
    <property type="match status" value="1"/>
</dbReference>
<dbReference type="EMBL" id="LBGP01000021">
    <property type="protein sequence ID" value="KQA98523.1"/>
    <property type="molecule type" value="Genomic_DNA"/>
</dbReference>
<evidence type="ECO:0000256" key="2">
    <source>
        <dbReference type="ARBA" id="ARBA00023125"/>
    </source>
</evidence>
<dbReference type="SUPFAM" id="SSF46785">
    <property type="entry name" value="Winged helix' DNA-binding domain"/>
    <property type="match status" value="1"/>
</dbReference>
<dbReference type="EMBL" id="JJMN01000006">
    <property type="protein sequence ID" value="KDO15573.1"/>
    <property type="molecule type" value="Genomic_DNA"/>
</dbReference>
<dbReference type="PANTHER" id="PTHR43132:SF2">
    <property type="entry name" value="ARSENICAL RESISTANCE OPERON REPRESSOR ARSR-RELATED"/>
    <property type="match status" value="1"/>
</dbReference>
<organism evidence="6 9">
    <name type="scientific">Vibrio metoecus</name>
    <dbReference type="NCBI Taxonomy" id="1481663"/>
    <lineage>
        <taxon>Bacteria</taxon>
        <taxon>Pseudomonadati</taxon>
        <taxon>Pseudomonadota</taxon>
        <taxon>Gammaproteobacteria</taxon>
        <taxon>Vibrionales</taxon>
        <taxon>Vibrionaceae</taxon>
        <taxon>Vibrio</taxon>
    </lineage>
</organism>
<dbReference type="GO" id="GO:0003700">
    <property type="term" value="F:DNA-binding transcription factor activity"/>
    <property type="evidence" value="ECO:0007669"/>
    <property type="project" value="InterPro"/>
</dbReference>
<gene>
    <name evidence="7" type="ORF">CGU03_14605</name>
    <name evidence="5" type="ORF">DP83_16780</name>
    <name evidence="6" type="ORF">XV92_16225</name>
</gene>
<dbReference type="Gene3D" id="1.10.10.10">
    <property type="entry name" value="Winged helix-like DNA-binding domain superfamily/Winged helix DNA-binding domain"/>
    <property type="match status" value="1"/>
</dbReference>
<evidence type="ECO:0000256" key="3">
    <source>
        <dbReference type="ARBA" id="ARBA00023163"/>
    </source>
</evidence>
<evidence type="ECO:0000313" key="8">
    <source>
        <dbReference type="Proteomes" id="UP000027331"/>
    </source>
</evidence>
<sequence>MTKQANDHIEIEQMKSNAVEVAELLRVMAHPERLMVLCQLTNREMGVGQLQQGSTLSQSAFSQHLTVLRKHGIIQARKESQQVFYSLADSRITALIQSLQNVFCR</sequence>
<dbReference type="InterPro" id="IPR051011">
    <property type="entry name" value="Metal_resp_trans_reg"/>
</dbReference>
<dbReference type="InterPro" id="IPR001845">
    <property type="entry name" value="HTH_ArsR_DNA-bd_dom"/>
</dbReference>
<dbReference type="NCBIfam" id="NF033788">
    <property type="entry name" value="HTH_metalloreg"/>
    <property type="match status" value="1"/>
</dbReference>
<evidence type="ECO:0000259" key="4">
    <source>
        <dbReference type="PROSITE" id="PS50987"/>
    </source>
</evidence>
<dbReference type="InterPro" id="IPR036388">
    <property type="entry name" value="WH-like_DNA-bd_sf"/>
</dbReference>
<dbReference type="EMBL" id="NMSH01000026">
    <property type="protein sequence ID" value="PAR19918.1"/>
    <property type="molecule type" value="Genomic_DNA"/>
</dbReference>
<dbReference type="PANTHER" id="PTHR43132">
    <property type="entry name" value="ARSENICAL RESISTANCE OPERON REPRESSOR ARSR-RELATED"/>
    <property type="match status" value="1"/>
</dbReference>
<keyword evidence="3" id="KW-0804">Transcription</keyword>
<dbReference type="RefSeq" id="WP_000165908.1">
    <property type="nucleotide sequence ID" value="NZ_ACZT01000025.1"/>
</dbReference>
<evidence type="ECO:0000313" key="7">
    <source>
        <dbReference type="EMBL" id="PAR19918.1"/>
    </source>
</evidence>
<dbReference type="Proteomes" id="UP000216173">
    <property type="component" value="Unassembled WGS sequence"/>
</dbReference>
<reference evidence="5 8" key="1">
    <citation type="submission" date="2014-04" db="EMBL/GenBank/DDBJ databases">
        <title>Vibrio metecus sp. nov., a close relative of Vibrio cholerae isolated from coastal brackish ponds and clinical specimens.</title>
        <authorList>
            <person name="Kirchberger P.C."/>
            <person name="Turnsek M."/>
            <person name="Hunt D.E."/>
            <person name="Haley B.J."/>
            <person name="Colwell R."/>
            <person name="Polz M.F."/>
            <person name="Tarr C.L."/>
            <person name="Boucher Y."/>
        </authorList>
    </citation>
    <scope>NUCLEOTIDE SEQUENCE [LARGE SCALE GENOMIC DNA]</scope>
    <source>
        <strain evidence="5">OP3H</strain>
        <strain evidence="8">PPCK-2014</strain>
    </source>
</reference>
<dbReference type="PROSITE" id="PS50987">
    <property type="entry name" value="HTH_ARSR_2"/>
    <property type="match status" value="1"/>
</dbReference>
<evidence type="ECO:0000313" key="5">
    <source>
        <dbReference type="EMBL" id="KDO15573.1"/>
    </source>
</evidence>
<name>A0A067BBT4_VIBMT</name>
<protein>
    <submittedName>
        <fullName evidence="6 7">Transcriptional regulator</fullName>
    </submittedName>
</protein>
<dbReference type="PRINTS" id="PR00778">
    <property type="entry name" value="HTHARSR"/>
</dbReference>
<feature type="domain" description="HTH arsR-type" evidence="4">
    <location>
        <begin position="14"/>
        <end position="105"/>
    </location>
</feature>
<comment type="caution">
    <text evidence="6">The sequence shown here is derived from an EMBL/GenBank/DDBJ whole genome shotgun (WGS) entry which is preliminary data.</text>
</comment>
<dbReference type="Proteomes" id="UP000027331">
    <property type="component" value="Unassembled WGS sequence"/>
</dbReference>
<dbReference type="Pfam" id="PF01022">
    <property type="entry name" value="HTH_5"/>
    <property type="match status" value="1"/>
</dbReference>
<evidence type="ECO:0000313" key="10">
    <source>
        <dbReference type="Proteomes" id="UP000216173"/>
    </source>
</evidence>
<dbReference type="CDD" id="cd00090">
    <property type="entry name" value="HTH_ARSR"/>
    <property type="match status" value="1"/>
</dbReference>
<dbReference type="AlphaFoldDB" id="A0A067BBT4"/>